<evidence type="ECO:0000256" key="3">
    <source>
        <dbReference type="ARBA" id="ARBA00022448"/>
    </source>
</evidence>
<evidence type="ECO:0000256" key="5">
    <source>
        <dbReference type="ARBA" id="ARBA00022519"/>
    </source>
</evidence>
<comment type="subcellular location">
    <subcellularLocation>
        <location evidence="1">Cell inner membrane</location>
        <topology evidence="1">Single-pass membrane protein</topology>
    </subcellularLocation>
</comment>
<keyword evidence="4 10" id="KW-1003">Cell membrane</keyword>
<dbReference type="InterPro" id="IPR023229">
    <property type="entry name" value="T2SS_M_periplasmic_sf"/>
</dbReference>
<evidence type="ECO:0000256" key="8">
    <source>
        <dbReference type="ARBA" id="ARBA00022989"/>
    </source>
</evidence>
<evidence type="ECO:0000256" key="1">
    <source>
        <dbReference type="ARBA" id="ARBA00004377"/>
    </source>
</evidence>
<dbReference type="EMBL" id="BMGJ01000019">
    <property type="protein sequence ID" value="GGD76985.1"/>
    <property type="molecule type" value="Genomic_DNA"/>
</dbReference>
<keyword evidence="7 10" id="KW-0653">Protein transport</keyword>
<gene>
    <name evidence="12" type="primary">gspM</name>
    <name evidence="12" type="ORF">GCM10011357_35020</name>
</gene>
<dbReference type="Proteomes" id="UP000614272">
    <property type="component" value="Unassembled WGS sequence"/>
</dbReference>
<comment type="similarity">
    <text evidence="2 10">Belongs to the GSP M family.</text>
</comment>
<evidence type="ECO:0000313" key="12">
    <source>
        <dbReference type="EMBL" id="GGD76985.1"/>
    </source>
</evidence>
<comment type="caution">
    <text evidence="12">The sequence shown here is derived from an EMBL/GenBank/DDBJ whole genome shotgun (WGS) entry which is preliminary data.</text>
</comment>
<evidence type="ECO:0000313" key="13">
    <source>
        <dbReference type="Proteomes" id="UP000614272"/>
    </source>
</evidence>
<evidence type="ECO:0000256" key="2">
    <source>
        <dbReference type="ARBA" id="ARBA00010637"/>
    </source>
</evidence>
<feature type="transmembrane region" description="Helical" evidence="11">
    <location>
        <begin position="18"/>
        <end position="39"/>
    </location>
</feature>
<organism evidence="12 13">
    <name type="scientific">Lacimicrobium alkaliphilum</name>
    <dbReference type="NCBI Taxonomy" id="1526571"/>
    <lineage>
        <taxon>Bacteria</taxon>
        <taxon>Pseudomonadati</taxon>
        <taxon>Pseudomonadota</taxon>
        <taxon>Gammaproteobacteria</taxon>
        <taxon>Alteromonadales</taxon>
        <taxon>Alteromonadaceae</taxon>
        <taxon>Lacimicrobium</taxon>
    </lineage>
</organism>
<sequence>MNPITQKFRQLSEREQRLVVLVASFMAILLFYLLVWAPLNQSVQRNQTAIESQKELLSWVEQNANRIIQLRQSGNVASRFNGSLTQAVNLSANQNGIMITRMQPQGDKLQVWVDEAEFNKVLTWLEAIENQGIVIQDADFSESSTPGIIRIRRLQLSKS</sequence>
<reference evidence="13" key="1">
    <citation type="journal article" date="2019" name="Int. J. Syst. Evol. Microbiol.">
        <title>The Global Catalogue of Microorganisms (GCM) 10K type strain sequencing project: providing services to taxonomists for standard genome sequencing and annotation.</title>
        <authorList>
            <consortium name="The Broad Institute Genomics Platform"/>
            <consortium name="The Broad Institute Genome Sequencing Center for Infectious Disease"/>
            <person name="Wu L."/>
            <person name="Ma J."/>
        </authorList>
    </citation>
    <scope>NUCLEOTIDE SEQUENCE [LARGE SCALE GENOMIC DNA]</scope>
    <source>
        <strain evidence="13">CGMCC 1.12923</strain>
    </source>
</reference>
<evidence type="ECO:0000256" key="4">
    <source>
        <dbReference type="ARBA" id="ARBA00022475"/>
    </source>
</evidence>
<evidence type="ECO:0000256" key="11">
    <source>
        <dbReference type="SAM" id="Phobius"/>
    </source>
</evidence>
<proteinExistence type="inferred from homology"/>
<keyword evidence="6 11" id="KW-0812">Transmembrane</keyword>
<dbReference type="SUPFAM" id="SSF103054">
    <property type="entry name" value="General secretion pathway protein M, EpsM"/>
    <property type="match status" value="1"/>
</dbReference>
<evidence type="ECO:0000256" key="10">
    <source>
        <dbReference type="PIRNR" id="PIRNR006291"/>
    </source>
</evidence>
<dbReference type="Pfam" id="PF04612">
    <property type="entry name" value="T2SSM"/>
    <property type="match status" value="1"/>
</dbReference>
<comment type="function">
    <text evidence="10">Inner membrane component of the type II secretion system required for the energy-dependent secretion of extracellular factors such as proteases and toxins from the periplasm.</text>
</comment>
<dbReference type="PIRSF" id="PIRSF006291">
    <property type="entry name" value="GspM"/>
    <property type="match status" value="1"/>
</dbReference>
<evidence type="ECO:0000256" key="6">
    <source>
        <dbReference type="ARBA" id="ARBA00022692"/>
    </source>
</evidence>
<keyword evidence="13" id="KW-1185">Reference proteome</keyword>
<dbReference type="InterPro" id="IPR007690">
    <property type="entry name" value="T2SS_GspM"/>
</dbReference>
<keyword evidence="5 10" id="KW-0997">Cell inner membrane</keyword>
<evidence type="ECO:0000256" key="7">
    <source>
        <dbReference type="ARBA" id="ARBA00022927"/>
    </source>
</evidence>
<name>A0ABQ1RPM9_9ALTE</name>
<keyword evidence="9 10" id="KW-0472">Membrane</keyword>
<keyword evidence="3 10" id="KW-0813">Transport</keyword>
<keyword evidence="8 11" id="KW-1133">Transmembrane helix</keyword>
<accession>A0ABQ1RPM9</accession>
<dbReference type="RefSeq" id="WP_099036166.1">
    <property type="nucleotide sequence ID" value="NZ_BMGJ01000019.1"/>
</dbReference>
<dbReference type="Gene3D" id="3.30.1360.100">
    <property type="entry name" value="General secretion pathway protein M, EpsM"/>
    <property type="match status" value="1"/>
</dbReference>
<evidence type="ECO:0000256" key="9">
    <source>
        <dbReference type="ARBA" id="ARBA00023136"/>
    </source>
</evidence>
<protein>
    <recommendedName>
        <fullName evidence="10">Type II secretion system protein M</fullName>
        <shortName evidence="10">T2SS protein M</shortName>
    </recommendedName>
    <alternativeName>
        <fullName evidence="10">General secretion pathway protein M</fullName>
    </alternativeName>
</protein>